<comment type="caution">
    <text evidence="3">The sequence shown here is derived from an EMBL/GenBank/DDBJ whole genome shotgun (WGS) entry which is preliminary data.</text>
</comment>
<dbReference type="RefSeq" id="WP_106618362.1">
    <property type="nucleotide sequence ID" value="NZ_PYAX01000010.1"/>
</dbReference>
<dbReference type="InterPro" id="IPR002701">
    <property type="entry name" value="CM_II_prokaryot"/>
</dbReference>
<keyword evidence="3" id="KW-0670">Pyruvate</keyword>
<dbReference type="PANTHER" id="PTHR38041">
    <property type="entry name" value="CHORISMATE MUTASE"/>
    <property type="match status" value="1"/>
</dbReference>
<evidence type="ECO:0000313" key="3">
    <source>
        <dbReference type="EMBL" id="PSL53032.1"/>
    </source>
</evidence>
<evidence type="ECO:0000256" key="1">
    <source>
        <dbReference type="ARBA" id="ARBA00023235"/>
    </source>
</evidence>
<keyword evidence="1" id="KW-0413">Isomerase</keyword>
<dbReference type="PANTHER" id="PTHR38041:SF1">
    <property type="entry name" value="CHORISMATE MUTASE"/>
    <property type="match status" value="1"/>
</dbReference>
<accession>A0A2P8I3J2</accession>
<dbReference type="PROSITE" id="PS51168">
    <property type="entry name" value="CHORISMATE_MUT_2"/>
    <property type="match status" value="1"/>
</dbReference>
<reference evidence="3 4" key="1">
    <citation type="submission" date="2018-03" db="EMBL/GenBank/DDBJ databases">
        <title>Genomic Encyclopedia of Type Strains, Phase III (KMG-III): the genomes of soil and plant-associated and newly described type strains.</title>
        <authorList>
            <person name="Whitman W."/>
        </authorList>
    </citation>
    <scope>NUCLEOTIDE SEQUENCE [LARGE SCALE GENOMIC DNA]</scope>
    <source>
        <strain evidence="3 4">CGMCC 4.7097</strain>
    </source>
</reference>
<evidence type="ECO:0000259" key="2">
    <source>
        <dbReference type="PROSITE" id="PS51168"/>
    </source>
</evidence>
<name>A0A2P8I3J2_SACCR</name>
<dbReference type="GO" id="GO:0009697">
    <property type="term" value="P:salicylic acid biosynthetic process"/>
    <property type="evidence" value="ECO:0007669"/>
    <property type="project" value="TreeGrafter"/>
</dbReference>
<evidence type="ECO:0000313" key="4">
    <source>
        <dbReference type="Proteomes" id="UP000241118"/>
    </source>
</evidence>
<dbReference type="AlphaFoldDB" id="A0A2P8I3J2"/>
<gene>
    <name evidence="3" type="ORF">B0I31_110123</name>
</gene>
<dbReference type="OrthoDB" id="3233357at2"/>
<dbReference type="GO" id="GO:0016829">
    <property type="term" value="F:lyase activity"/>
    <property type="evidence" value="ECO:0007669"/>
    <property type="project" value="UniProtKB-KW"/>
</dbReference>
<dbReference type="GO" id="GO:0046417">
    <property type="term" value="P:chorismate metabolic process"/>
    <property type="evidence" value="ECO:0007669"/>
    <property type="project" value="InterPro"/>
</dbReference>
<dbReference type="InterPro" id="IPR036979">
    <property type="entry name" value="CM_dom_sf"/>
</dbReference>
<sequence length="104" mass="11322">MSDSASSPTFPLPTSLAEVRERIDVIDSELVRLLARRQGLVRAAAAFKSDDQAVRAPDRVARVIASVRERAVDAGLEPAVAEAVWRAMIDAFIEVELAQHAAQR</sequence>
<dbReference type="InterPro" id="IPR051331">
    <property type="entry name" value="Chorismate_mutase-related"/>
</dbReference>
<keyword evidence="4" id="KW-1185">Reference proteome</keyword>
<dbReference type="InterPro" id="IPR036263">
    <property type="entry name" value="Chorismate_II_sf"/>
</dbReference>
<proteinExistence type="predicted"/>
<dbReference type="SUPFAM" id="SSF48600">
    <property type="entry name" value="Chorismate mutase II"/>
    <property type="match status" value="1"/>
</dbReference>
<organism evidence="3 4">
    <name type="scientific">Saccharothrix carnea</name>
    <dbReference type="NCBI Taxonomy" id="1280637"/>
    <lineage>
        <taxon>Bacteria</taxon>
        <taxon>Bacillati</taxon>
        <taxon>Actinomycetota</taxon>
        <taxon>Actinomycetes</taxon>
        <taxon>Pseudonocardiales</taxon>
        <taxon>Pseudonocardiaceae</taxon>
        <taxon>Saccharothrix</taxon>
    </lineage>
</organism>
<feature type="domain" description="Chorismate mutase" evidence="2">
    <location>
        <begin position="10"/>
        <end position="100"/>
    </location>
</feature>
<dbReference type="Proteomes" id="UP000241118">
    <property type="component" value="Unassembled WGS sequence"/>
</dbReference>
<protein>
    <submittedName>
        <fullName evidence="3">Isochorismate pyruvate lyase</fullName>
    </submittedName>
</protein>
<dbReference type="EMBL" id="PYAX01000010">
    <property type="protein sequence ID" value="PSL53032.1"/>
    <property type="molecule type" value="Genomic_DNA"/>
</dbReference>
<dbReference type="Gene3D" id="1.20.59.10">
    <property type="entry name" value="Chorismate mutase"/>
    <property type="match status" value="1"/>
</dbReference>
<keyword evidence="3" id="KW-0456">Lyase</keyword>
<dbReference type="SMART" id="SM00830">
    <property type="entry name" value="CM_2"/>
    <property type="match status" value="1"/>
</dbReference>
<dbReference type="Pfam" id="PF01817">
    <property type="entry name" value="CM_2"/>
    <property type="match status" value="1"/>
</dbReference>
<dbReference type="GO" id="GO:0004106">
    <property type="term" value="F:chorismate mutase activity"/>
    <property type="evidence" value="ECO:0007669"/>
    <property type="project" value="InterPro"/>
</dbReference>